<evidence type="ECO:0000259" key="1">
    <source>
        <dbReference type="PROSITE" id="PS51792"/>
    </source>
</evidence>
<feature type="domain" description="Yippee" evidence="1">
    <location>
        <begin position="167"/>
        <end position="187"/>
    </location>
</feature>
<gene>
    <name evidence="2" type="ORF">CHARACLAT_011704</name>
</gene>
<name>A0ABU7D8S3_9TELE</name>
<proteinExistence type="predicted"/>
<dbReference type="Proteomes" id="UP001352852">
    <property type="component" value="Unassembled WGS sequence"/>
</dbReference>
<accession>A0ABU7D8S3</accession>
<protein>
    <recommendedName>
        <fullName evidence="1">Yippee domain-containing protein</fullName>
    </recommendedName>
</protein>
<comment type="caution">
    <text evidence="2">The sequence shown here is derived from an EMBL/GenBank/DDBJ whole genome shotgun (WGS) entry which is preliminary data.</text>
</comment>
<dbReference type="PROSITE" id="PS51792">
    <property type="entry name" value="YIPPEE"/>
    <property type="match status" value="1"/>
</dbReference>
<dbReference type="EMBL" id="JAHUTJ010017183">
    <property type="protein sequence ID" value="MED6270569.1"/>
    <property type="molecule type" value="Genomic_DNA"/>
</dbReference>
<sequence length="187" mass="20628">MPWAPPGGAGGGVWGEGRLGVSTESAAQLQLIQLETTNQAQNLGVVMDSDLNLQRHIKTVTRLLQQLQPRNAFPPWGCFGLCRKEGRRSVFGARFSPVVSVWSVPHTHSTTTTAFACIFQCFFCQQVQQSCNSSSASPDTNEEPCPTDMVKMTKSKTFQAYLPSCHRTYSCIHCRAHLANHDELISK</sequence>
<evidence type="ECO:0000313" key="2">
    <source>
        <dbReference type="EMBL" id="MED6270569.1"/>
    </source>
</evidence>
<keyword evidence="3" id="KW-1185">Reference proteome</keyword>
<evidence type="ECO:0000313" key="3">
    <source>
        <dbReference type="Proteomes" id="UP001352852"/>
    </source>
</evidence>
<feature type="non-terminal residue" evidence="2">
    <location>
        <position position="187"/>
    </location>
</feature>
<dbReference type="InterPro" id="IPR034751">
    <property type="entry name" value="Yippee"/>
</dbReference>
<organism evidence="2 3">
    <name type="scientific">Characodon lateralis</name>
    <dbReference type="NCBI Taxonomy" id="208331"/>
    <lineage>
        <taxon>Eukaryota</taxon>
        <taxon>Metazoa</taxon>
        <taxon>Chordata</taxon>
        <taxon>Craniata</taxon>
        <taxon>Vertebrata</taxon>
        <taxon>Euteleostomi</taxon>
        <taxon>Actinopterygii</taxon>
        <taxon>Neopterygii</taxon>
        <taxon>Teleostei</taxon>
        <taxon>Neoteleostei</taxon>
        <taxon>Acanthomorphata</taxon>
        <taxon>Ovalentaria</taxon>
        <taxon>Atherinomorphae</taxon>
        <taxon>Cyprinodontiformes</taxon>
        <taxon>Goodeidae</taxon>
        <taxon>Characodon</taxon>
    </lineage>
</organism>
<reference evidence="2 3" key="1">
    <citation type="submission" date="2021-06" db="EMBL/GenBank/DDBJ databases">
        <authorList>
            <person name="Palmer J.M."/>
        </authorList>
    </citation>
    <scope>NUCLEOTIDE SEQUENCE [LARGE SCALE GENOMIC DNA]</scope>
    <source>
        <strain evidence="2 3">CL_MEX2019</strain>
        <tissue evidence="2">Muscle</tissue>
    </source>
</reference>